<feature type="compositionally biased region" description="Acidic residues" evidence="1">
    <location>
        <begin position="545"/>
        <end position="556"/>
    </location>
</feature>
<comment type="caution">
    <text evidence="2">The sequence shown here is derived from an EMBL/GenBank/DDBJ whole genome shotgun (WGS) entry which is preliminary data.</text>
</comment>
<accession>A0A9P7U986</accession>
<protein>
    <submittedName>
        <fullName evidence="2">Uncharacterized protein</fullName>
    </submittedName>
</protein>
<dbReference type="AlphaFoldDB" id="A0A9P7U986"/>
<sequence length="572" mass="65467">MMAEDEPISMASPFRARNQRTVDVEGIGVLTVKLRDRLTWLYEALVLLCGLIEACKRMQNGRYRQSSETGELGGNSRTSLEFFSNKLAQICDNQPFGSTITALAIIQKPDKIQYIITSNQRSPEDAQSAVITIRKLLDKMALQTRADVRDDDRSPVFRELLRSILLFHTQRVTLYESRLNQRLDQCIEELKTRSLDAAVSPGKPLLDELEHFQVLIKPEVSLDDSEESACHFEHLILTVKAFRKSPMYESVVERAREGRFDESERWCELQHFIGRLSSYHGAVRAIVSGRRRLHPDLFENFEIIWLPSSIPMNNPMDTLQSHMRVNTQKKRRSADNIIRRLMRNSAERDTTLEQAKALQACGLDESIMHQCQKTSFKPIVHCEILLLQFLGREYGRDRHHIPFFDDVRYIGCSKPTCRLCEYYFAAHNTDIQVRPGHKNVYSNWTIPNLFANDLAEANERDDLLDKVISKIREDALRALREKISDGKRFDSDTHSSYPTHQSLETNDRPNTDGLASALGDLTLVNPADMDDFQSLSEEARSIYSEAEEQETDEDDWAGYGHAEHSGGVSLQG</sequence>
<dbReference type="Proteomes" id="UP000699042">
    <property type="component" value="Unassembled WGS sequence"/>
</dbReference>
<feature type="compositionally biased region" description="Polar residues" evidence="1">
    <location>
        <begin position="494"/>
        <end position="504"/>
    </location>
</feature>
<reference evidence="2" key="1">
    <citation type="submission" date="2021-05" db="EMBL/GenBank/DDBJ databases">
        <title>Comparative genomics of three Colletotrichum scovillei strains and genetic complementation revealed genes involved fungal growth and virulence on chili pepper.</title>
        <authorList>
            <person name="Hsieh D.-K."/>
            <person name="Chuang S.-C."/>
            <person name="Chen C.-Y."/>
            <person name="Chao Y.-T."/>
            <person name="Lu M.-Y.J."/>
            <person name="Lee M.-H."/>
            <person name="Shih M.-C."/>
        </authorList>
    </citation>
    <scope>NUCLEOTIDE SEQUENCE</scope>
    <source>
        <strain evidence="2">Coll-153</strain>
    </source>
</reference>
<organism evidence="2 3">
    <name type="scientific">Colletotrichum scovillei</name>
    <dbReference type="NCBI Taxonomy" id="1209932"/>
    <lineage>
        <taxon>Eukaryota</taxon>
        <taxon>Fungi</taxon>
        <taxon>Dikarya</taxon>
        <taxon>Ascomycota</taxon>
        <taxon>Pezizomycotina</taxon>
        <taxon>Sordariomycetes</taxon>
        <taxon>Hypocreomycetidae</taxon>
        <taxon>Glomerellales</taxon>
        <taxon>Glomerellaceae</taxon>
        <taxon>Colletotrichum</taxon>
        <taxon>Colletotrichum acutatum species complex</taxon>
    </lineage>
</organism>
<dbReference type="EMBL" id="JAESDN010000013">
    <property type="protein sequence ID" value="KAG7042234.1"/>
    <property type="molecule type" value="Genomic_DNA"/>
</dbReference>
<evidence type="ECO:0000313" key="3">
    <source>
        <dbReference type="Proteomes" id="UP000699042"/>
    </source>
</evidence>
<dbReference type="InterPro" id="IPR027796">
    <property type="entry name" value="OTT_1508_deam-like"/>
</dbReference>
<dbReference type="PANTHER" id="PTHR42037">
    <property type="match status" value="1"/>
</dbReference>
<keyword evidence="3" id="KW-1185">Reference proteome</keyword>
<dbReference type="Pfam" id="PF14441">
    <property type="entry name" value="OTT_1508_deam"/>
    <property type="match status" value="1"/>
</dbReference>
<feature type="region of interest" description="Disordered" evidence="1">
    <location>
        <begin position="534"/>
        <end position="572"/>
    </location>
</feature>
<gene>
    <name evidence="2" type="ORF">JMJ77_010334</name>
</gene>
<name>A0A9P7U986_9PEZI</name>
<dbReference type="PANTHER" id="PTHR42037:SF1">
    <property type="match status" value="1"/>
</dbReference>
<evidence type="ECO:0000256" key="1">
    <source>
        <dbReference type="SAM" id="MobiDB-lite"/>
    </source>
</evidence>
<evidence type="ECO:0000313" key="2">
    <source>
        <dbReference type="EMBL" id="KAG7042234.1"/>
    </source>
</evidence>
<proteinExistence type="predicted"/>
<feature type="region of interest" description="Disordered" evidence="1">
    <location>
        <begin position="487"/>
        <end position="514"/>
    </location>
</feature>